<dbReference type="Proteomes" id="UP001143910">
    <property type="component" value="Unassembled WGS sequence"/>
</dbReference>
<organism evidence="1 2">
    <name type="scientific">Zarea fungicola</name>
    <dbReference type="NCBI Taxonomy" id="93591"/>
    <lineage>
        <taxon>Eukaryota</taxon>
        <taxon>Fungi</taxon>
        <taxon>Dikarya</taxon>
        <taxon>Ascomycota</taxon>
        <taxon>Pezizomycotina</taxon>
        <taxon>Sordariomycetes</taxon>
        <taxon>Hypocreomycetidae</taxon>
        <taxon>Hypocreales</taxon>
        <taxon>Cordycipitaceae</taxon>
        <taxon>Zarea</taxon>
    </lineage>
</organism>
<reference evidence="1" key="1">
    <citation type="submission" date="2022-08" db="EMBL/GenBank/DDBJ databases">
        <title>Genome Sequence of Lecanicillium fungicola.</title>
        <authorList>
            <person name="Buettner E."/>
        </authorList>
    </citation>
    <scope>NUCLEOTIDE SEQUENCE</scope>
    <source>
        <strain evidence="1">Babe33</strain>
    </source>
</reference>
<proteinExistence type="predicted"/>
<accession>A0ACC1MLB9</accession>
<keyword evidence="2" id="KW-1185">Reference proteome</keyword>
<comment type="caution">
    <text evidence="1">The sequence shown here is derived from an EMBL/GenBank/DDBJ whole genome shotgun (WGS) entry which is preliminary data.</text>
</comment>
<protein>
    <submittedName>
        <fullName evidence="1">Uncharacterized protein</fullName>
    </submittedName>
</protein>
<sequence length="418" mass="45998">MKSLGIFFAALGVVYAAAQSKVSYDGVKVFRVPVEDDASVAEIEDIIASLQLDVWKPPQKAGAFADVVVPPSKLAEFENRVAGKDVIVMHEDLGASIEEESAPSSFNEKRADISWFNSYHSYQDHLTWLRSLQASYPANSAIVSSGTSTQGNTITGIHFYGNGGKGKPAVIFHGTVHAREWISTMVNEYLAYALLTGYGSDAEIKGFLDKYDFYIFPVVNPDGFIYTQTSERLWRKNRQRIASSNCIGTDVNRNWPYKWTGAGSSTNPCSDTYRGEAQASASETKGLSQFINNVKSSQGLKLYIDWHSYSQLFMSPYGWSCTALPPKHAEFQSLLQGTTAAITAVHGTRFRYGPICNTIYQVAGSSVDYVNDVVAGDYTFTAELRDTGNSGFVLPPSQILPSGEETFAGVRYLLRNMR</sequence>
<dbReference type="EMBL" id="JANJQO010002392">
    <property type="protein sequence ID" value="KAJ2967131.1"/>
    <property type="molecule type" value="Genomic_DNA"/>
</dbReference>
<evidence type="ECO:0000313" key="2">
    <source>
        <dbReference type="Proteomes" id="UP001143910"/>
    </source>
</evidence>
<evidence type="ECO:0000313" key="1">
    <source>
        <dbReference type="EMBL" id="KAJ2967131.1"/>
    </source>
</evidence>
<name>A0ACC1MLB9_9HYPO</name>
<gene>
    <name evidence="1" type="ORF">NQ176_g9814</name>
</gene>